<name>E9HMS6_DAPPU</name>
<dbReference type="PANTHER" id="PTHR33223:SF6">
    <property type="entry name" value="CCHC-TYPE DOMAIN-CONTAINING PROTEIN"/>
    <property type="match status" value="1"/>
</dbReference>
<dbReference type="Gene3D" id="2.80.10.50">
    <property type="match status" value="1"/>
</dbReference>
<dbReference type="Pfam" id="PF03732">
    <property type="entry name" value="Retrotrans_gag"/>
    <property type="match status" value="1"/>
</dbReference>
<gene>
    <name evidence="3" type="ORF">DAPPUDRAFT_331526</name>
</gene>
<dbReference type="InterPro" id="IPR035992">
    <property type="entry name" value="Ricin_B-like_lectins"/>
</dbReference>
<organism evidence="3 4">
    <name type="scientific">Daphnia pulex</name>
    <name type="common">Water flea</name>
    <dbReference type="NCBI Taxonomy" id="6669"/>
    <lineage>
        <taxon>Eukaryota</taxon>
        <taxon>Metazoa</taxon>
        <taxon>Ecdysozoa</taxon>
        <taxon>Arthropoda</taxon>
        <taxon>Crustacea</taxon>
        <taxon>Branchiopoda</taxon>
        <taxon>Diplostraca</taxon>
        <taxon>Cladocera</taxon>
        <taxon>Anomopoda</taxon>
        <taxon>Daphniidae</taxon>
        <taxon>Daphnia</taxon>
    </lineage>
</organism>
<evidence type="ECO:0000313" key="3">
    <source>
        <dbReference type="EMBL" id="EFX66976.1"/>
    </source>
</evidence>
<dbReference type="InterPro" id="IPR005162">
    <property type="entry name" value="Retrotrans_gag_dom"/>
</dbReference>
<keyword evidence="4" id="KW-1185">Reference proteome</keyword>
<evidence type="ECO:0000256" key="1">
    <source>
        <dbReference type="SAM" id="Coils"/>
    </source>
</evidence>
<reference evidence="3 4" key="1">
    <citation type="journal article" date="2011" name="Science">
        <title>The ecoresponsive genome of Daphnia pulex.</title>
        <authorList>
            <person name="Colbourne J.K."/>
            <person name="Pfrender M.E."/>
            <person name="Gilbert D."/>
            <person name="Thomas W.K."/>
            <person name="Tucker A."/>
            <person name="Oakley T.H."/>
            <person name="Tokishita S."/>
            <person name="Aerts A."/>
            <person name="Arnold G.J."/>
            <person name="Basu M.K."/>
            <person name="Bauer D.J."/>
            <person name="Caceres C.E."/>
            <person name="Carmel L."/>
            <person name="Casola C."/>
            <person name="Choi J.H."/>
            <person name="Detter J.C."/>
            <person name="Dong Q."/>
            <person name="Dusheyko S."/>
            <person name="Eads B.D."/>
            <person name="Frohlich T."/>
            <person name="Geiler-Samerotte K.A."/>
            <person name="Gerlach D."/>
            <person name="Hatcher P."/>
            <person name="Jogdeo S."/>
            <person name="Krijgsveld J."/>
            <person name="Kriventseva E.V."/>
            <person name="Kultz D."/>
            <person name="Laforsch C."/>
            <person name="Lindquist E."/>
            <person name="Lopez J."/>
            <person name="Manak J.R."/>
            <person name="Muller J."/>
            <person name="Pangilinan J."/>
            <person name="Patwardhan R.P."/>
            <person name="Pitluck S."/>
            <person name="Pritham E.J."/>
            <person name="Rechtsteiner A."/>
            <person name="Rho M."/>
            <person name="Rogozin I.B."/>
            <person name="Sakarya O."/>
            <person name="Salamov A."/>
            <person name="Schaack S."/>
            <person name="Shapiro H."/>
            <person name="Shiga Y."/>
            <person name="Skalitzky C."/>
            <person name="Smith Z."/>
            <person name="Souvorov A."/>
            <person name="Sung W."/>
            <person name="Tang Z."/>
            <person name="Tsuchiya D."/>
            <person name="Tu H."/>
            <person name="Vos H."/>
            <person name="Wang M."/>
            <person name="Wolf Y.I."/>
            <person name="Yamagata H."/>
            <person name="Yamada T."/>
            <person name="Ye Y."/>
            <person name="Shaw J.R."/>
            <person name="Andrews J."/>
            <person name="Crease T.J."/>
            <person name="Tang H."/>
            <person name="Lucas S.M."/>
            <person name="Robertson H.M."/>
            <person name="Bork P."/>
            <person name="Koonin E.V."/>
            <person name="Zdobnov E.M."/>
            <person name="Grigoriev I.V."/>
            <person name="Lynch M."/>
            <person name="Boore J.L."/>
        </authorList>
    </citation>
    <scope>NUCLEOTIDE SEQUENCE [LARGE SCALE GENOMIC DNA]</scope>
</reference>
<dbReference type="SUPFAM" id="SSF50370">
    <property type="entry name" value="Ricin B-like lectins"/>
    <property type="match status" value="1"/>
</dbReference>
<evidence type="ECO:0000259" key="2">
    <source>
        <dbReference type="Pfam" id="PF03732"/>
    </source>
</evidence>
<evidence type="ECO:0000313" key="4">
    <source>
        <dbReference type="Proteomes" id="UP000000305"/>
    </source>
</evidence>
<dbReference type="EMBL" id="GL732689">
    <property type="protein sequence ID" value="EFX66976.1"/>
    <property type="molecule type" value="Genomic_DNA"/>
</dbReference>
<dbReference type="PANTHER" id="PTHR33223">
    <property type="entry name" value="CCHC-TYPE DOMAIN-CONTAINING PROTEIN"/>
    <property type="match status" value="1"/>
</dbReference>
<feature type="coiled-coil region" evidence="1">
    <location>
        <begin position="265"/>
        <end position="359"/>
    </location>
</feature>
<dbReference type="KEGG" id="dpx:DAPPUDRAFT_331526"/>
<protein>
    <recommendedName>
        <fullName evidence="2">Retrotransposon gag domain-containing protein</fullName>
    </recommendedName>
</protein>
<dbReference type="InParanoid" id="E9HMS6"/>
<feature type="domain" description="Retrotransposon gag" evidence="2">
    <location>
        <begin position="457"/>
        <end position="540"/>
    </location>
</feature>
<dbReference type="Proteomes" id="UP000000305">
    <property type="component" value="Unassembled WGS sequence"/>
</dbReference>
<sequence>MATIRKAIAPRPLSWLSDSQYIFDRTSRIDSFDPSSQIGERASFGLQHLPDTSFTAINESLIDEIDLEEDAYVNSLADSVLKYTFELHKKEFGSSVYLTGEAKEKVLENLGTYFVELKADPNKFNPLLQNVREAHSREVDFRNKAFKIFKRELLFKQLALDEYAKNLEQDVANETKKTEKEVDKVRREFSKKVADSYLENTRLTAEVETLTRTNFKQATLIADYNNRPKESQASDESKTFLTEYETAKTDLEKAKSEIIGQNDCINDLRDSLSQLKEDTEDKIKQLNHSYNLLDNAHEALKNASKLTEDDVTTLTNKNQELFQKLDTLQIETNSKEASIKLLKTTKRDLYNKISDLQQELKAKDLYIQKHSKSTLVADTQTHSKPIQTTNIITMTLGNGNEDALITKSHLRELYSQDERKSIPIFKGKRGEQLVNNWLKDAERVAQSAGREKKDKIKYFSDRLRGDAADWHSDYMERAQDEEDYDAWEKALINRFLTETELENLRKQLNELRQTPDQSTQTFVSRINQLYDIIHGKEITLADKATNEAKALAICLSQMRGEAKQKILLKGLLPKILKVVWSRMDVDSAYEDVKCQEKKQFKGTGKISLIKIDRNPRLKQIKTGRILDTEKQVEILFGPEKVNLCAGMSNSYKIIGIPDTHIVFEDEIEKFFLTNPTSKTRHTRQLQQINNENSHVFAWGHLNPLASFPPTEFDEKYEDKSYVVTTSDIENHLFLMPRVPINKTSWSELGIWPKTQQLFEFSTDYSIRFTTNGTSYCLTVNNPNHLLFKDCSIPHSTWIYDDYRMYIMETHSKGCLTAVKDQVSLEPCEMEPHSIKQMWRFDQRNTDYNLRQAYPNITIEECEFVHEEFRSSPAENLLNIDHI</sequence>
<dbReference type="HOGENOM" id="CLU_326598_0_0_1"/>
<dbReference type="PhylomeDB" id="E9HMS6"/>
<dbReference type="PROSITE" id="PS50231">
    <property type="entry name" value="RICIN_B_LECTIN"/>
    <property type="match status" value="1"/>
</dbReference>
<keyword evidence="1" id="KW-0175">Coiled coil</keyword>
<dbReference type="AlphaFoldDB" id="E9HMS6"/>
<proteinExistence type="predicted"/>
<accession>E9HMS6</accession>